<gene>
    <name evidence="10" type="ORF">LOD99_9960</name>
</gene>
<feature type="compositionally biased region" description="Basic and acidic residues" evidence="8">
    <location>
        <begin position="51"/>
        <end position="61"/>
    </location>
</feature>
<sequence>MTSINDLEASLLDTKNSLEEVNTQLKRILGWEEKSRQISNFKPESPPLLGKDSKRDSTSHVSWDKYTNKRRADDVFVKNEFPREKRIKHYNTPKSKSITMLNDSDIFRVSEKPQKINKDDDITIQRNRRMFGNIMTTLKQFQMTEVQNSTSNKEQRRREIAQKLDREDHEDKQAAANEKKELIKNKQKIKNQIMCFEEKIEIEKMVFIVVIY</sequence>
<dbReference type="InterPro" id="IPR039853">
    <property type="entry name" value="Pinin"/>
</dbReference>
<feature type="compositionally biased region" description="Basic and acidic residues" evidence="8">
    <location>
        <begin position="153"/>
        <end position="174"/>
    </location>
</feature>
<dbReference type="PANTHER" id="PTHR12707:SF0">
    <property type="entry name" value="PININ"/>
    <property type="match status" value="1"/>
</dbReference>
<organism evidence="10 11">
    <name type="scientific">Oopsacas minuta</name>
    <dbReference type="NCBI Taxonomy" id="111878"/>
    <lineage>
        <taxon>Eukaryota</taxon>
        <taxon>Metazoa</taxon>
        <taxon>Porifera</taxon>
        <taxon>Hexactinellida</taxon>
        <taxon>Hexasterophora</taxon>
        <taxon>Lyssacinosida</taxon>
        <taxon>Leucopsacidae</taxon>
        <taxon>Oopsacas</taxon>
    </lineage>
</organism>
<keyword evidence="4" id="KW-0805">Transcription regulation</keyword>
<dbReference type="Proteomes" id="UP001165289">
    <property type="component" value="Unassembled WGS sequence"/>
</dbReference>
<keyword evidence="11" id="KW-1185">Reference proteome</keyword>
<keyword evidence="7" id="KW-0539">Nucleus</keyword>
<dbReference type="Pfam" id="PF04696">
    <property type="entry name" value="Pinin_SDK_memA"/>
    <property type="match status" value="1"/>
</dbReference>
<evidence type="ECO:0000313" key="10">
    <source>
        <dbReference type="EMBL" id="KAI6661377.1"/>
    </source>
</evidence>
<comment type="caution">
    <text evidence="10">The sequence shown here is derived from an EMBL/GenBank/DDBJ whole genome shotgun (WGS) entry which is preliminary data.</text>
</comment>
<evidence type="ECO:0000313" key="11">
    <source>
        <dbReference type="Proteomes" id="UP001165289"/>
    </source>
</evidence>
<dbReference type="GO" id="GO:0071013">
    <property type="term" value="C:catalytic step 2 spliceosome"/>
    <property type="evidence" value="ECO:0007669"/>
    <property type="project" value="TreeGrafter"/>
</dbReference>
<evidence type="ECO:0000256" key="6">
    <source>
        <dbReference type="ARBA" id="ARBA00023187"/>
    </source>
</evidence>
<keyword evidence="5" id="KW-0804">Transcription</keyword>
<evidence type="ECO:0000256" key="2">
    <source>
        <dbReference type="ARBA" id="ARBA00010386"/>
    </source>
</evidence>
<keyword evidence="6" id="KW-0508">mRNA splicing</keyword>
<dbReference type="EMBL" id="JAKMXF010000012">
    <property type="protein sequence ID" value="KAI6661377.1"/>
    <property type="molecule type" value="Genomic_DNA"/>
</dbReference>
<feature type="region of interest" description="Disordered" evidence="8">
    <location>
        <begin position="36"/>
        <end position="61"/>
    </location>
</feature>
<dbReference type="InterPro" id="IPR006786">
    <property type="entry name" value="Pinin_SDK_MemA"/>
</dbReference>
<evidence type="ECO:0000256" key="5">
    <source>
        <dbReference type="ARBA" id="ARBA00023163"/>
    </source>
</evidence>
<dbReference type="PANTHER" id="PTHR12707">
    <property type="entry name" value="PINN"/>
    <property type="match status" value="1"/>
</dbReference>
<comment type="subcellular location">
    <subcellularLocation>
        <location evidence="1">Nucleus</location>
    </subcellularLocation>
</comment>
<evidence type="ECO:0000256" key="8">
    <source>
        <dbReference type="SAM" id="MobiDB-lite"/>
    </source>
</evidence>
<evidence type="ECO:0000256" key="4">
    <source>
        <dbReference type="ARBA" id="ARBA00023015"/>
    </source>
</evidence>
<evidence type="ECO:0000259" key="9">
    <source>
        <dbReference type="Pfam" id="PF04696"/>
    </source>
</evidence>
<name>A0AAV7KIY2_9METZ</name>
<feature type="region of interest" description="Disordered" evidence="8">
    <location>
        <begin position="144"/>
        <end position="174"/>
    </location>
</feature>
<proteinExistence type="inferred from homology"/>
<reference evidence="10 11" key="1">
    <citation type="journal article" date="2023" name="BMC Biol.">
        <title>The compact genome of the sponge Oopsacas minuta (Hexactinellida) is lacking key metazoan core genes.</title>
        <authorList>
            <person name="Santini S."/>
            <person name="Schenkelaars Q."/>
            <person name="Jourda C."/>
            <person name="Duchesne M."/>
            <person name="Belahbib H."/>
            <person name="Rocher C."/>
            <person name="Selva M."/>
            <person name="Riesgo A."/>
            <person name="Vervoort M."/>
            <person name="Leys S.P."/>
            <person name="Kodjabachian L."/>
            <person name="Le Bivic A."/>
            <person name="Borchiellini C."/>
            <person name="Claverie J.M."/>
            <person name="Renard E."/>
        </authorList>
    </citation>
    <scope>NUCLEOTIDE SEQUENCE [LARGE SCALE GENOMIC DNA]</scope>
    <source>
        <strain evidence="10">SPO-2</strain>
    </source>
</reference>
<protein>
    <recommendedName>
        <fullName evidence="9">Pinin/SDK/MemA protein domain-containing protein</fullName>
    </recommendedName>
</protein>
<accession>A0AAV7KIY2</accession>
<evidence type="ECO:0000256" key="7">
    <source>
        <dbReference type="ARBA" id="ARBA00023242"/>
    </source>
</evidence>
<feature type="domain" description="Pinin/SDK/MemA protein" evidence="9">
    <location>
        <begin position="124"/>
        <end position="204"/>
    </location>
</feature>
<dbReference type="GO" id="GO:0006397">
    <property type="term" value="P:mRNA processing"/>
    <property type="evidence" value="ECO:0007669"/>
    <property type="project" value="UniProtKB-KW"/>
</dbReference>
<evidence type="ECO:0000256" key="1">
    <source>
        <dbReference type="ARBA" id="ARBA00004123"/>
    </source>
</evidence>
<keyword evidence="3" id="KW-0507">mRNA processing</keyword>
<evidence type="ECO:0000256" key="3">
    <source>
        <dbReference type="ARBA" id="ARBA00022664"/>
    </source>
</evidence>
<comment type="similarity">
    <text evidence="2">Belongs to the pinin family.</text>
</comment>
<dbReference type="AlphaFoldDB" id="A0AAV7KIY2"/>
<dbReference type="GO" id="GO:0008380">
    <property type="term" value="P:RNA splicing"/>
    <property type="evidence" value="ECO:0007669"/>
    <property type="project" value="UniProtKB-KW"/>
</dbReference>